<proteinExistence type="predicted"/>
<sequence length="84" mass="9973">MDSAYVKMVQHVKEWDPFRFGPEFYETEASDVVQVVSEFDDPDYIAAKIQHIYFMSFEEVLDINKCKELAKQLLVIKETDRCQF</sequence>
<dbReference type="InterPro" id="IPR023162">
    <property type="entry name" value="Apc36109-like_dom_sf"/>
</dbReference>
<evidence type="ECO:0000313" key="2">
    <source>
        <dbReference type="Proteomes" id="UP001218246"/>
    </source>
</evidence>
<organism evidence="1 2">
    <name type="scientific">Ectobacillus antri</name>
    <dbReference type="NCBI Taxonomy" id="2486280"/>
    <lineage>
        <taxon>Bacteria</taxon>
        <taxon>Bacillati</taxon>
        <taxon>Bacillota</taxon>
        <taxon>Bacilli</taxon>
        <taxon>Bacillales</taxon>
        <taxon>Bacillaceae</taxon>
        <taxon>Ectobacillus</taxon>
    </lineage>
</organism>
<dbReference type="EMBL" id="JARULN010000025">
    <property type="protein sequence ID" value="MDG5755343.1"/>
    <property type="molecule type" value="Genomic_DNA"/>
</dbReference>
<dbReference type="SUPFAM" id="SSF116922">
    <property type="entry name" value="YugE-like"/>
    <property type="match status" value="1"/>
</dbReference>
<keyword evidence="2" id="KW-1185">Reference proteome</keyword>
<reference evidence="1 2" key="1">
    <citation type="submission" date="2023-04" db="EMBL/GenBank/DDBJ databases">
        <title>Ectobacillus antri isolated from activated sludge.</title>
        <authorList>
            <person name="Yan P."/>
            <person name="Liu X."/>
        </authorList>
    </citation>
    <scope>NUCLEOTIDE SEQUENCE [LARGE SCALE GENOMIC DNA]</scope>
    <source>
        <strain evidence="1 2">C18H</strain>
    </source>
</reference>
<gene>
    <name evidence="1" type="ORF">P6P90_15685</name>
</gene>
<comment type="caution">
    <text evidence="1">The sequence shown here is derived from an EMBL/GenBank/DDBJ whole genome shotgun (WGS) entry which is preliminary data.</text>
</comment>
<dbReference type="InterPro" id="IPR015053">
    <property type="entry name" value="DUF1871"/>
</dbReference>
<name>A0ABT6H960_9BACI</name>
<dbReference type="Pfam" id="PF08958">
    <property type="entry name" value="DUF1871"/>
    <property type="match status" value="1"/>
</dbReference>
<dbReference type="Proteomes" id="UP001218246">
    <property type="component" value="Unassembled WGS sequence"/>
</dbReference>
<accession>A0ABT6H960</accession>
<dbReference type="Gene3D" id="1.10.340.20">
    <property type="entry name" value="Apc36109-like domain"/>
    <property type="match status" value="1"/>
</dbReference>
<dbReference type="RefSeq" id="WP_246000018.1">
    <property type="nucleotide sequence ID" value="NZ_JARRRY010000023.1"/>
</dbReference>
<evidence type="ECO:0000313" key="1">
    <source>
        <dbReference type="EMBL" id="MDG5755343.1"/>
    </source>
</evidence>
<protein>
    <submittedName>
        <fullName evidence="1">DUF1871 family protein</fullName>
    </submittedName>
</protein>